<dbReference type="Proteomes" id="UP000295135">
    <property type="component" value="Unassembled WGS sequence"/>
</dbReference>
<dbReference type="InterPro" id="IPR012902">
    <property type="entry name" value="N_methyl_site"/>
</dbReference>
<evidence type="ECO:0000256" key="11">
    <source>
        <dbReference type="SAM" id="Phobius"/>
    </source>
</evidence>
<evidence type="ECO:0000256" key="9">
    <source>
        <dbReference type="ARBA" id="ARBA00025772"/>
    </source>
</evidence>
<keyword evidence="3" id="KW-1003">Cell membrane</keyword>
<comment type="subcellular location">
    <subcellularLocation>
        <location evidence="1">Cell inner membrane</location>
        <topology evidence="1">Single-pass membrane protein</topology>
    </subcellularLocation>
</comment>
<feature type="transmembrane region" description="Helical" evidence="11">
    <location>
        <begin position="6"/>
        <end position="28"/>
    </location>
</feature>
<sequence length="140" mass="14391">MTGRESGYSLIELVGVLALLGILAAVGLSRFTSTETFAARGFYDEAANFLRYAQKQAIARHGAVAVQLIGNGLSLQGAPGPAGEAPYQIAAPGGVSLAATVSSLSFDALGRPSTAAVFTFTEQDGLVRSLTVHAETGYVQ</sequence>
<evidence type="ECO:0000313" key="13">
    <source>
        <dbReference type="EMBL" id="TCS71887.1"/>
    </source>
</evidence>
<proteinExistence type="inferred from homology"/>
<dbReference type="EMBL" id="SLZY01000007">
    <property type="protein sequence ID" value="TCS71887.1"/>
    <property type="molecule type" value="Genomic_DNA"/>
</dbReference>
<keyword evidence="14" id="KW-1185">Reference proteome</keyword>
<evidence type="ECO:0000256" key="8">
    <source>
        <dbReference type="ARBA" id="ARBA00023136"/>
    </source>
</evidence>
<dbReference type="PROSITE" id="PS00409">
    <property type="entry name" value="PROKAR_NTER_METHYL"/>
    <property type="match status" value="1"/>
</dbReference>
<feature type="domain" description="General secretion pathway GspH" evidence="12">
    <location>
        <begin position="47"/>
        <end position="132"/>
    </location>
</feature>
<dbReference type="GO" id="GO:0005886">
    <property type="term" value="C:plasma membrane"/>
    <property type="evidence" value="ECO:0007669"/>
    <property type="project" value="UniProtKB-SubCell"/>
</dbReference>
<dbReference type="GO" id="GO:0015628">
    <property type="term" value="P:protein secretion by the type II secretion system"/>
    <property type="evidence" value="ECO:0007669"/>
    <property type="project" value="InterPro"/>
</dbReference>
<dbReference type="AlphaFoldDB" id="A0A4R3JXS3"/>
<dbReference type="InterPro" id="IPR022346">
    <property type="entry name" value="T2SS_GspH"/>
</dbReference>
<name>A0A4R3JXS3_9PROT</name>
<evidence type="ECO:0000256" key="7">
    <source>
        <dbReference type="ARBA" id="ARBA00022989"/>
    </source>
</evidence>
<evidence type="ECO:0000256" key="1">
    <source>
        <dbReference type="ARBA" id="ARBA00004377"/>
    </source>
</evidence>
<reference evidence="13 14" key="1">
    <citation type="submission" date="2019-03" db="EMBL/GenBank/DDBJ databases">
        <title>Genomic Encyclopedia of Type Strains, Phase IV (KMG-IV): sequencing the most valuable type-strain genomes for metagenomic binning, comparative biology and taxonomic classification.</title>
        <authorList>
            <person name="Goeker M."/>
        </authorList>
    </citation>
    <scope>NUCLEOTIDE SEQUENCE [LARGE SCALE GENOMIC DNA]</scope>
    <source>
        <strain evidence="13 14">DSM 103923</strain>
    </source>
</reference>
<keyword evidence="4" id="KW-0488">Methylation</keyword>
<comment type="caution">
    <text evidence="13">The sequence shown here is derived from an EMBL/GenBank/DDBJ whole genome shotgun (WGS) entry which is preliminary data.</text>
</comment>
<keyword evidence="6 11" id="KW-0812">Transmembrane</keyword>
<dbReference type="Gene3D" id="3.30.700.10">
    <property type="entry name" value="Glycoprotein, Type 4 Pilin"/>
    <property type="match status" value="1"/>
</dbReference>
<gene>
    <name evidence="13" type="ORF">EDC61_10725</name>
</gene>
<evidence type="ECO:0000256" key="10">
    <source>
        <dbReference type="ARBA" id="ARBA00030775"/>
    </source>
</evidence>
<dbReference type="GO" id="GO:0015627">
    <property type="term" value="C:type II protein secretion system complex"/>
    <property type="evidence" value="ECO:0007669"/>
    <property type="project" value="InterPro"/>
</dbReference>
<evidence type="ECO:0000313" key="14">
    <source>
        <dbReference type="Proteomes" id="UP000295135"/>
    </source>
</evidence>
<dbReference type="NCBIfam" id="TIGR02532">
    <property type="entry name" value="IV_pilin_GFxxxE"/>
    <property type="match status" value="1"/>
</dbReference>
<accession>A0A4R3JXS3</accession>
<keyword evidence="7 11" id="KW-1133">Transmembrane helix</keyword>
<keyword evidence="8 11" id="KW-0472">Membrane</keyword>
<evidence type="ECO:0000256" key="4">
    <source>
        <dbReference type="ARBA" id="ARBA00022481"/>
    </source>
</evidence>
<evidence type="ECO:0000256" key="6">
    <source>
        <dbReference type="ARBA" id="ARBA00022692"/>
    </source>
</evidence>
<dbReference type="SUPFAM" id="SSF54523">
    <property type="entry name" value="Pili subunits"/>
    <property type="match status" value="1"/>
</dbReference>
<dbReference type="RefSeq" id="WP_165919144.1">
    <property type="nucleotide sequence ID" value="NZ_AP018721.1"/>
</dbReference>
<evidence type="ECO:0000256" key="2">
    <source>
        <dbReference type="ARBA" id="ARBA00021549"/>
    </source>
</evidence>
<protein>
    <recommendedName>
        <fullName evidence="2">Type II secretion system protein H</fullName>
    </recommendedName>
    <alternativeName>
        <fullName evidence="10">General secretion pathway protein H</fullName>
    </alternativeName>
</protein>
<dbReference type="InterPro" id="IPR045584">
    <property type="entry name" value="Pilin-like"/>
</dbReference>
<organism evidence="13 14">
    <name type="scientific">Sulfuritortus calidifontis</name>
    <dbReference type="NCBI Taxonomy" id="1914471"/>
    <lineage>
        <taxon>Bacteria</taxon>
        <taxon>Pseudomonadati</taxon>
        <taxon>Pseudomonadota</taxon>
        <taxon>Betaproteobacteria</taxon>
        <taxon>Nitrosomonadales</taxon>
        <taxon>Thiobacillaceae</taxon>
        <taxon>Sulfuritortus</taxon>
    </lineage>
</organism>
<dbReference type="Pfam" id="PF12019">
    <property type="entry name" value="GspH"/>
    <property type="match status" value="1"/>
</dbReference>
<evidence type="ECO:0000256" key="5">
    <source>
        <dbReference type="ARBA" id="ARBA00022519"/>
    </source>
</evidence>
<evidence type="ECO:0000256" key="3">
    <source>
        <dbReference type="ARBA" id="ARBA00022475"/>
    </source>
</evidence>
<dbReference type="Pfam" id="PF07963">
    <property type="entry name" value="N_methyl"/>
    <property type="match status" value="1"/>
</dbReference>
<comment type="similarity">
    <text evidence="9">Belongs to the GSP H family.</text>
</comment>
<evidence type="ECO:0000259" key="12">
    <source>
        <dbReference type="Pfam" id="PF12019"/>
    </source>
</evidence>
<keyword evidence="5" id="KW-0997">Cell inner membrane</keyword>